<dbReference type="Pfam" id="PF07963">
    <property type="entry name" value="N_methyl"/>
    <property type="match status" value="1"/>
</dbReference>
<keyword evidence="6 10" id="KW-1133">Transmembrane helix</keyword>
<name>A0A0R1SCA9_9LACO</name>
<evidence type="ECO:0000256" key="5">
    <source>
        <dbReference type="ARBA" id="ARBA00022692"/>
    </source>
</evidence>
<dbReference type="PANTHER" id="PTHR30093">
    <property type="entry name" value="GENERAL SECRETION PATHWAY PROTEIN G"/>
    <property type="match status" value="1"/>
</dbReference>
<dbReference type="AlphaFoldDB" id="A0A0R1SCA9"/>
<sequence length="114" mass="12791">MKKLKQLLAKLRTKKSKGFTLIEMVIVIAIIAILLILIVPNLTQQKQKADQKTTEAFRTTIQAQVDLASDDGKTVTFAELESDNYITKKQKEKAEKLFIIKDGSVETIKQDGAK</sequence>
<dbReference type="PATRIC" id="fig|1122152.4.peg.189"/>
<proteinExistence type="inferred from homology"/>
<accession>A0A0R1SCA9</accession>
<dbReference type="eggNOG" id="COG4537">
    <property type="taxonomic scope" value="Bacteria"/>
</dbReference>
<evidence type="ECO:0008006" key="13">
    <source>
        <dbReference type="Google" id="ProtNLM"/>
    </source>
</evidence>
<organism evidence="11 12">
    <name type="scientific">Lactobacillus psittaci DSM 15354</name>
    <dbReference type="NCBI Taxonomy" id="1122152"/>
    <lineage>
        <taxon>Bacteria</taxon>
        <taxon>Bacillati</taxon>
        <taxon>Bacillota</taxon>
        <taxon>Bacilli</taxon>
        <taxon>Lactobacillales</taxon>
        <taxon>Lactobacillaceae</taxon>
        <taxon>Lactobacillus</taxon>
    </lineage>
</organism>
<keyword evidence="12" id="KW-1185">Reference proteome</keyword>
<evidence type="ECO:0000313" key="12">
    <source>
        <dbReference type="Proteomes" id="UP000051931"/>
    </source>
</evidence>
<dbReference type="PROSITE" id="PS00409">
    <property type="entry name" value="PROKAR_NTER_METHYL"/>
    <property type="match status" value="1"/>
</dbReference>
<evidence type="ECO:0000256" key="7">
    <source>
        <dbReference type="ARBA" id="ARBA00023136"/>
    </source>
</evidence>
<feature type="transmembrane region" description="Helical" evidence="10">
    <location>
        <begin position="21"/>
        <end position="42"/>
    </location>
</feature>
<evidence type="ECO:0000256" key="1">
    <source>
        <dbReference type="ARBA" id="ARBA00004162"/>
    </source>
</evidence>
<comment type="caution">
    <text evidence="11">The sequence shown here is derived from an EMBL/GenBank/DDBJ whole genome shotgun (WGS) entry which is preliminary data.</text>
</comment>
<evidence type="ECO:0000256" key="4">
    <source>
        <dbReference type="ARBA" id="ARBA00022481"/>
    </source>
</evidence>
<dbReference type="RefSeq" id="WP_051237950.1">
    <property type="nucleotide sequence ID" value="NZ_AUEI01000004.1"/>
</dbReference>
<evidence type="ECO:0000256" key="8">
    <source>
        <dbReference type="ARBA" id="ARBA00023287"/>
    </source>
</evidence>
<comment type="similarity">
    <text evidence="9">Belongs to the ComGC family.</text>
</comment>
<dbReference type="NCBIfam" id="NF040999">
    <property type="entry name" value="pilin_ComGC"/>
    <property type="match status" value="1"/>
</dbReference>
<dbReference type="Proteomes" id="UP000051931">
    <property type="component" value="Unassembled WGS sequence"/>
</dbReference>
<dbReference type="OrthoDB" id="2328798at2"/>
<keyword evidence="5 10" id="KW-0812">Transmembrane</keyword>
<comment type="subcellular location">
    <subcellularLocation>
        <location evidence="1">Cell membrane</location>
        <topology evidence="1">Single-pass membrane protein</topology>
    </subcellularLocation>
    <subcellularLocation>
        <location evidence="2">Cell surface</location>
    </subcellularLocation>
</comment>
<dbReference type="STRING" id="1122152.GCA_000425905_00495"/>
<protein>
    <recommendedName>
        <fullName evidence="13">Prepilin-type N-terminal cleavage/methylation domain-containing protein</fullName>
    </recommendedName>
</protein>
<keyword evidence="4" id="KW-0488">Methylation</keyword>
<dbReference type="InterPro" id="IPR045584">
    <property type="entry name" value="Pilin-like"/>
</dbReference>
<evidence type="ECO:0000256" key="9">
    <source>
        <dbReference type="ARBA" id="ARBA00043982"/>
    </source>
</evidence>
<evidence type="ECO:0000256" key="6">
    <source>
        <dbReference type="ARBA" id="ARBA00022989"/>
    </source>
</evidence>
<dbReference type="InterPro" id="IPR012902">
    <property type="entry name" value="N_methyl_site"/>
</dbReference>
<keyword evidence="3" id="KW-1003">Cell membrane</keyword>
<dbReference type="NCBIfam" id="TIGR02532">
    <property type="entry name" value="IV_pilin_GFxxxE"/>
    <property type="match status" value="1"/>
</dbReference>
<dbReference type="EMBL" id="AZFB01000001">
    <property type="protein sequence ID" value="KRL63941.1"/>
    <property type="molecule type" value="Genomic_DNA"/>
</dbReference>
<keyword evidence="8" id="KW-0178">Competence</keyword>
<dbReference type="InterPro" id="IPR016940">
    <property type="entry name" value="ComGC"/>
</dbReference>
<dbReference type="SUPFAM" id="SSF54523">
    <property type="entry name" value="Pili subunits"/>
    <property type="match status" value="1"/>
</dbReference>
<reference evidence="11 12" key="1">
    <citation type="journal article" date="2015" name="Genome Announc.">
        <title>Expanding the biotechnology potential of lactobacilli through comparative genomics of 213 strains and associated genera.</title>
        <authorList>
            <person name="Sun Z."/>
            <person name="Harris H.M."/>
            <person name="McCann A."/>
            <person name="Guo C."/>
            <person name="Argimon S."/>
            <person name="Zhang W."/>
            <person name="Yang X."/>
            <person name="Jeffery I.B."/>
            <person name="Cooney J.C."/>
            <person name="Kagawa T.F."/>
            <person name="Liu W."/>
            <person name="Song Y."/>
            <person name="Salvetti E."/>
            <person name="Wrobel A."/>
            <person name="Rasinkangas P."/>
            <person name="Parkhill J."/>
            <person name="Rea M.C."/>
            <person name="O'Sullivan O."/>
            <person name="Ritari J."/>
            <person name="Douillard F.P."/>
            <person name="Paul Ross R."/>
            <person name="Yang R."/>
            <person name="Briner A.E."/>
            <person name="Felis G.E."/>
            <person name="de Vos W.M."/>
            <person name="Barrangou R."/>
            <person name="Klaenhammer T.R."/>
            <person name="Caufield P.W."/>
            <person name="Cui Y."/>
            <person name="Zhang H."/>
            <person name="O'Toole P.W."/>
        </authorList>
    </citation>
    <scope>NUCLEOTIDE SEQUENCE [LARGE SCALE GENOMIC DNA]</scope>
    <source>
        <strain evidence="11 12">DSM 15354</strain>
    </source>
</reference>
<evidence type="ECO:0000313" key="11">
    <source>
        <dbReference type="EMBL" id="KRL63941.1"/>
    </source>
</evidence>
<gene>
    <name evidence="11" type="ORF">FC23_GL000188</name>
</gene>
<evidence type="ECO:0000256" key="10">
    <source>
        <dbReference type="SAM" id="Phobius"/>
    </source>
</evidence>
<dbReference type="GO" id="GO:0030420">
    <property type="term" value="P:establishment of competence for transformation"/>
    <property type="evidence" value="ECO:0007669"/>
    <property type="project" value="UniProtKB-KW"/>
</dbReference>
<evidence type="ECO:0000256" key="3">
    <source>
        <dbReference type="ARBA" id="ARBA00022475"/>
    </source>
</evidence>
<dbReference type="Gene3D" id="3.30.700.10">
    <property type="entry name" value="Glycoprotein, Type 4 Pilin"/>
    <property type="match status" value="1"/>
</dbReference>
<dbReference type="PIRSF" id="PIRSF029928">
    <property type="entry name" value="Late_competence_ComGC"/>
    <property type="match status" value="1"/>
</dbReference>
<dbReference type="GO" id="GO:0009986">
    <property type="term" value="C:cell surface"/>
    <property type="evidence" value="ECO:0007669"/>
    <property type="project" value="UniProtKB-SubCell"/>
</dbReference>
<evidence type="ECO:0000256" key="2">
    <source>
        <dbReference type="ARBA" id="ARBA00004241"/>
    </source>
</evidence>
<dbReference type="GO" id="GO:0005886">
    <property type="term" value="C:plasma membrane"/>
    <property type="evidence" value="ECO:0007669"/>
    <property type="project" value="UniProtKB-SubCell"/>
</dbReference>
<keyword evidence="7 10" id="KW-0472">Membrane</keyword>